<dbReference type="GO" id="GO:0009396">
    <property type="term" value="P:folic acid-containing compound biosynthetic process"/>
    <property type="evidence" value="ECO:0007669"/>
    <property type="project" value="TreeGrafter"/>
</dbReference>
<dbReference type="SUPFAM" id="SSF100950">
    <property type="entry name" value="NagB/RpiA/CoA transferase-like"/>
    <property type="match status" value="1"/>
</dbReference>
<dbReference type="Proteomes" id="UP000431922">
    <property type="component" value="Unassembled WGS sequence"/>
</dbReference>
<dbReference type="OrthoDB" id="9801938at2"/>
<keyword evidence="2 4" id="KW-0547">Nucleotide-binding</keyword>
<comment type="similarity">
    <text evidence="1 5">Belongs to the 5-formyltetrahydrofolate cyclo-ligase family.</text>
</comment>
<evidence type="ECO:0000313" key="7">
    <source>
        <dbReference type="Proteomes" id="UP000431922"/>
    </source>
</evidence>
<dbReference type="InterPro" id="IPR037171">
    <property type="entry name" value="NagB/RpiA_transferase-like"/>
</dbReference>
<dbReference type="InterPro" id="IPR002698">
    <property type="entry name" value="FTHF_cligase"/>
</dbReference>
<organism evidence="6 7">
    <name type="scientific">Allopontixanthobacter sediminis</name>
    <dbReference type="NCBI Taxonomy" id="1689985"/>
    <lineage>
        <taxon>Bacteria</taxon>
        <taxon>Pseudomonadati</taxon>
        <taxon>Pseudomonadota</taxon>
        <taxon>Alphaproteobacteria</taxon>
        <taxon>Sphingomonadales</taxon>
        <taxon>Erythrobacteraceae</taxon>
        <taxon>Allopontixanthobacter</taxon>
    </lineage>
</organism>
<feature type="binding site" evidence="4">
    <location>
        <begin position="4"/>
        <end position="8"/>
    </location>
    <ligand>
        <name>ATP</name>
        <dbReference type="ChEBI" id="CHEBI:30616"/>
    </ligand>
</feature>
<protein>
    <recommendedName>
        <fullName evidence="5">5-formyltetrahydrofolate cyclo-ligase</fullName>
        <ecNumber evidence="5">6.3.3.2</ecNumber>
    </recommendedName>
</protein>
<dbReference type="Pfam" id="PF01812">
    <property type="entry name" value="5-FTHF_cyc-lig"/>
    <property type="match status" value="1"/>
</dbReference>
<dbReference type="GO" id="GO:0030272">
    <property type="term" value="F:5-formyltetrahydrofolate cyclo-ligase activity"/>
    <property type="evidence" value="ECO:0007669"/>
    <property type="project" value="UniProtKB-EC"/>
</dbReference>
<feature type="binding site" evidence="4">
    <location>
        <begin position="135"/>
        <end position="143"/>
    </location>
    <ligand>
        <name>ATP</name>
        <dbReference type="ChEBI" id="CHEBI:30616"/>
    </ligand>
</feature>
<evidence type="ECO:0000256" key="3">
    <source>
        <dbReference type="ARBA" id="ARBA00022840"/>
    </source>
</evidence>
<accession>A0A845B0W8</accession>
<dbReference type="AlphaFoldDB" id="A0A845B0W8"/>
<dbReference type="GO" id="GO:0035999">
    <property type="term" value="P:tetrahydrofolate interconversion"/>
    <property type="evidence" value="ECO:0007669"/>
    <property type="project" value="TreeGrafter"/>
</dbReference>
<evidence type="ECO:0000256" key="4">
    <source>
        <dbReference type="PIRSR" id="PIRSR006806-1"/>
    </source>
</evidence>
<dbReference type="GO" id="GO:0005524">
    <property type="term" value="F:ATP binding"/>
    <property type="evidence" value="ECO:0007669"/>
    <property type="project" value="UniProtKB-KW"/>
</dbReference>
<keyword evidence="5" id="KW-0460">Magnesium</keyword>
<comment type="cofactor">
    <cofactor evidence="5">
        <name>Mg(2+)</name>
        <dbReference type="ChEBI" id="CHEBI:18420"/>
    </cofactor>
</comment>
<comment type="caution">
    <text evidence="6">The sequence shown here is derived from an EMBL/GenBank/DDBJ whole genome shotgun (WGS) entry which is preliminary data.</text>
</comment>
<dbReference type="PIRSF" id="PIRSF006806">
    <property type="entry name" value="FTHF_cligase"/>
    <property type="match status" value="1"/>
</dbReference>
<dbReference type="InterPro" id="IPR024185">
    <property type="entry name" value="FTHF_cligase-like_sf"/>
</dbReference>
<evidence type="ECO:0000256" key="2">
    <source>
        <dbReference type="ARBA" id="ARBA00022741"/>
    </source>
</evidence>
<gene>
    <name evidence="6" type="ORF">GRI65_04895</name>
</gene>
<dbReference type="EC" id="6.3.3.2" evidence="5"/>
<keyword evidence="6" id="KW-0436">Ligase</keyword>
<reference evidence="6 7" key="1">
    <citation type="submission" date="2019-12" db="EMBL/GenBank/DDBJ databases">
        <title>Genomic-based taxomic classification of the family Erythrobacteraceae.</title>
        <authorList>
            <person name="Xu L."/>
        </authorList>
    </citation>
    <scope>NUCLEOTIDE SEQUENCE [LARGE SCALE GENOMIC DNA]</scope>
    <source>
        <strain evidence="6 7">KCTC 42453</strain>
    </source>
</reference>
<comment type="catalytic activity">
    <reaction evidence="5">
        <text>(6S)-5-formyl-5,6,7,8-tetrahydrofolate + ATP = (6R)-5,10-methenyltetrahydrofolate + ADP + phosphate</text>
        <dbReference type="Rhea" id="RHEA:10488"/>
        <dbReference type="ChEBI" id="CHEBI:30616"/>
        <dbReference type="ChEBI" id="CHEBI:43474"/>
        <dbReference type="ChEBI" id="CHEBI:57455"/>
        <dbReference type="ChEBI" id="CHEBI:57457"/>
        <dbReference type="ChEBI" id="CHEBI:456216"/>
        <dbReference type="EC" id="6.3.3.2"/>
    </reaction>
</comment>
<dbReference type="PANTHER" id="PTHR23407:SF1">
    <property type="entry name" value="5-FORMYLTETRAHYDROFOLATE CYCLO-LIGASE"/>
    <property type="match status" value="1"/>
</dbReference>
<dbReference type="PANTHER" id="PTHR23407">
    <property type="entry name" value="ATPASE INHIBITOR/5-FORMYLTETRAHYDROFOLATE CYCLO-LIGASE"/>
    <property type="match status" value="1"/>
</dbReference>
<keyword evidence="7" id="KW-1185">Reference proteome</keyword>
<dbReference type="Gene3D" id="3.40.50.10420">
    <property type="entry name" value="NagB/RpiA/CoA transferase-like"/>
    <property type="match status" value="1"/>
</dbReference>
<feature type="binding site" evidence="4">
    <location>
        <position position="57"/>
    </location>
    <ligand>
        <name>substrate</name>
    </ligand>
</feature>
<evidence type="ECO:0000313" key="6">
    <source>
        <dbReference type="EMBL" id="MXP43794.1"/>
    </source>
</evidence>
<evidence type="ECO:0000256" key="1">
    <source>
        <dbReference type="ARBA" id="ARBA00010638"/>
    </source>
</evidence>
<dbReference type="EMBL" id="WTYL01000001">
    <property type="protein sequence ID" value="MXP43794.1"/>
    <property type="molecule type" value="Genomic_DNA"/>
</dbReference>
<keyword evidence="3 4" id="KW-0067">ATP-binding</keyword>
<keyword evidence="5" id="KW-0479">Metal-binding</keyword>
<evidence type="ECO:0000256" key="5">
    <source>
        <dbReference type="RuleBase" id="RU361279"/>
    </source>
</evidence>
<name>A0A845B0W8_9SPHN</name>
<dbReference type="GO" id="GO:0046872">
    <property type="term" value="F:metal ion binding"/>
    <property type="evidence" value="ECO:0007669"/>
    <property type="project" value="UniProtKB-KW"/>
</dbReference>
<dbReference type="NCBIfam" id="TIGR02727">
    <property type="entry name" value="MTHFS_bact"/>
    <property type="match status" value="1"/>
</dbReference>
<proteinExistence type="inferred from homology"/>
<sequence length="193" mass="20843">MTNKAALRTALRKARRDHVASLPASIQALLFKRPPEPVMDLIPADAVVGLYHAANAEAPAAGYARFFFEAGHQLALPRLGAEAGAMEFCAHTDPFEQSDLEPGPHDLMQPRADAPVVTPATVFVPLIAFTEDGHRLGQGGGYYDRWLAAQPDVIAVGLGWDMQLIGNLPAEAHDKRLDAVVTPTRIYGPFNAR</sequence>